<name>A0A0B7I016_9FLAO</name>
<evidence type="ECO:0000259" key="4">
    <source>
        <dbReference type="Pfam" id="PF24850"/>
    </source>
</evidence>
<dbReference type="EC" id="6.-.-.-" evidence="2"/>
<dbReference type="HAMAP" id="MF_01867">
    <property type="entry name" value="BshC"/>
    <property type="match status" value="1"/>
</dbReference>
<evidence type="ECO:0000256" key="1">
    <source>
        <dbReference type="ARBA" id="ARBA00022598"/>
    </source>
</evidence>
<keyword evidence="1 2" id="KW-0436">Ligase</keyword>
<feature type="domain" description="Bacillithiol biosynthesis BshC N-terminal Rossmann-like" evidence="3">
    <location>
        <begin position="19"/>
        <end position="393"/>
    </location>
</feature>
<keyword evidence="2" id="KW-0175">Coiled coil</keyword>
<dbReference type="Pfam" id="PF10079">
    <property type="entry name" value="Rossmann-like_BshC"/>
    <property type="match status" value="1"/>
</dbReference>
<dbReference type="PIRSF" id="PIRSF012535">
    <property type="entry name" value="UCP012535"/>
    <property type="match status" value="1"/>
</dbReference>
<protein>
    <recommendedName>
        <fullName evidence="2">Putative cysteine ligase BshC</fullName>
        <ecNumber evidence="2">6.-.-.-</ecNumber>
    </recommendedName>
</protein>
<reference evidence="5 6" key="1">
    <citation type="submission" date="2015-01" db="EMBL/GenBank/DDBJ databases">
        <authorList>
            <person name="Xiang T."/>
            <person name="Song Y."/>
            <person name="Huang L."/>
            <person name="Wang B."/>
            <person name="Wu P."/>
        </authorList>
    </citation>
    <scope>NUCLEOTIDE SEQUENCE [LARGE SCALE GENOMIC DNA]</scope>
    <source>
        <strain evidence="5 6">CcD38</strain>
    </source>
</reference>
<evidence type="ECO:0000313" key="5">
    <source>
        <dbReference type="EMBL" id="CEN45291.1"/>
    </source>
</evidence>
<dbReference type="GO" id="GO:0016874">
    <property type="term" value="F:ligase activity"/>
    <property type="evidence" value="ECO:0007669"/>
    <property type="project" value="UniProtKB-UniRule"/>
</dbReference>
<proteinExistence type="inferred from homology"/>
<sequence>MIMIPIIFFTFAFIYVFIMIVDCIPFDQIRFFSSFISDYVSEKETLRTLYHRFPSVENFEKQILEKQQQFSDEARVLLVNSLREQYASLKTSDKVQKNIAKLGDRNTFTITTGHQLSLFTGPLYFIYKIISVINTCEILSKKYPDYHFVPIYWMATEDHDFEEINHFHFKQQTFRWNSSQTGMTGNFDTTTLDAVFSSFISNLGVGKNAEFLKQLFENSYLKNKDLASATRSLVNTLFENYGLVIIDGNDSKLKKSFASFMRNDILKNTAYQEVKKTIIQIQELDKIYPTQVNPREINLFYLTEKGRNRIVITENGYGVHETEMYFTEKELLNELENHPERFSPNVIMRPLYQEVILPNLAYVGGGGEIAYWLELKSFFDSEKIVFPILMLRNSAVFITDKQHNRIKKAEMKIADLFLKSENLKNIYVQKLSEFPIDFSEQRKALQNQFANLYVLAEKTDKTFLNAVKSQEIKQLKGLNNLEKRLLKAQKRQLSEKLERLTTLQSELFPNGSLQERFTNFSELYLEYGESFFEVLKNDFNPFHFEFLAVK</sequence>
<feature type="coiled-coil region" evidence="2">
    <location>
        <begin position="478"/>
        <end position="506"/>
    </location>
</feature>
<dbReference type="AlphaFoldDB" id="A0A0B7I016"/>
<gene>
    <name evidence="2" type="primary">bshC</name>
    <name evidence="5" type="ORF">CCAND38_230054</name>
</gene>
<keyword evidence="6" id="KW-1185">Reference proteome</keyword>
<dbReference type="InterPro" id="IPR055398">
    <property type="entry name" value="Rossmann-like_BshC"/>
</dbReference>
<dbReference type="InterPro" id="IPR055399">
    <property type="entry name" value="CC_BshC"/>
</dbReference>
<dbReference type="Pfam" id="PF24850">
    <property type="entry name" value="CC_BshC"/>
    <property type="match status" value="1"/>
</dbReference>
<accession>A0A0B7I016</accession>
<evidence type="ECO:0000313" key="6">
    <source>
        <dbReference type="Proteomes" id="UP000045051"/>
    </source>
</evidence>
<dbReference type="NCBIfam" id="TIGR03998">
    <property type="entry name" value="thiol_BshC"/>
    <property type="match status" value="1"/>
</dbReference>
<feature type="domain" description="Bacillithiol biosynthesis BshC C-terminal coiled-coil" evidence="4">
    <location>
        <begin position="396"/>
        <end position="549"/>
    </location>
</feature>
<dbReference type="EMBL" id="CDOI01000133">
    <property type="protein sequence ID" value="CEN45291.1"/>
    <property type="molecule type" value="Genomic_DNA"/>
</dbReference>
<dbReference type="InterPro" id="IPR011199">
    <property type="entry name" value="Bacillithiol_biosynth_BshC"/>
</dbReference>
<organism evidence="5 6">
    <name type="scientific">Capnocytophaga canis</name>
    <dbReference type="NCBI Taxonomy" id="1848903"/>
    <lineage>
        <taxon>Bacteria</taxon>
        <taxon>Pseudomonadati</taxon>
        <taxon>Bacteroidota</taxon>
        <taxon>Flavobacteriia</taxon>
        <taxon>Flavobacteriales</taxon>
        <taxon>Flavobacteriaceae</taxon>
        <taxon>Capnocytophaga</taxon>
    </lineage>
</organism>
<evidence type="ECO:0000256" key="2">
    <source>
        <dbReference type="HAMAP-Rule" id="MF_01867"/>
    </source>
</evidence>
<comment type="similarity">
    <text evidence="2">Belongs to the BshC family.</text>
</comment>
<dbReference type="Proteomes" id="UP000045051">
    <property type="component" value="Unassembled WGS sequence"/>
</dbReference>
<evidence type="ECO:0000259" key="3">
    <source>
        <dbReference type="Pfam" id="PF10079"/>
    </source>
</evidence>